<evidence type="ECO:0000313" key="9">
    <source>
        <dbReference type="Proteomes" id="UP000588604"/>
    </source>
</evidence>
<dbReference type="AlphaFoldDB" id="A0A841MLL1"/>
<feature type="transmembrane region" description="Helical" evidence="6">
    <location>
        <begin position="129"/>
        <end position="149"/>
    </location>
</feature>
<evidence type="ECO:0000256" key="5">
    <source>
        <dbReference type="SAM" id="MobiDB-lite"/>
    </source>
</evidence>
<evidence type="ECO:0000256" key="4">
    <source>
        <dbReference type="ARBA" id="ARBA00023136"/>
    </source>
</evidence>
<keyword evidence="4 6" id="KW-0472">Membrane</keyword>
<dbReference type="RefSeq" id="WP_184496523.1">
    <property type="nucleotide sequence ID" value="NZ_JACIJO010000003.1"/>
</dbReference>
<evidence type="ECO:0000259" key="7">
    <source>
        <dbReference type="Pfam" id="PF04932"/>
    </source>
</evidence>
<keyword evidence="3 6" id="KW-1133">Transmembrane helix</keyword>
<keyword evidence="9" id="KW-1185">Reference proteome</keyword>
<evidence type="ECO:0000256" key="6">
    <source>
        <dbReference type="SAM" id="Phobius"/>
    </source>
</evidence>
<dbReference type="PANTHER" id="PTHR37422">
    <property type="entry name" value="TEICHURONIC ACID BIOSYNTHESIS PROTEIN TUAE"/>
    <property type="match status" value="1"/>
</dbReference>
<feature type="transmembrane region" description="Helical" evidence="6">
    <location>
        <begin position="343"/>
        <end position="374"/>
    </location>
</feature>
<feature type="transmembrane region" description="Helical" evidence="6">
    <location>
        <begin position="12"/>
        <end position="28"/>
    </location>
</feature>
<evidence type="ECO:0000313" key="8">
    <source>
        <dbReference type="EMBL" id="MBB6327763.1"/>
    </source>
</evidence>
<sequence>MSQTSPFIPYELGKYLLFFMLCIGVYKFKSKSIIGLVMLALLIPSAFFDRSGEVTRSSLIFNLMGPINVAMAIWFFQGKTISKLQLIRLLRISLLPLISILASTIFKTPSYNDLEFSLGANFATSGGGGSNQVSTVLGLGMFISFIFLINKWNLTGYRLTDFLLFFLFGFQGLLTFSRGGILGGALGMMIVVYFVIKTPKKKKNFFRLPNLGKAFLLSIFLIMITFQLADSLTGGLLSLRYLGETEGTLAGTKEKSLNSITTGRVDIFLEDMELWADAPILGVGAGASSYMRNFSHFYLSHVEMSRLLSEHGILGLLYFALLLYVLILVLLRKQTPMEKGIMVAFFVIALYTTFHAAMRTYLTPLFIGLSLIYVKPSKPKKQRPKGVKKLEPLVSEPIPAT</sequence>
<name>A0A841MLL1_9BACT</name>
<organism evidence="8 9">
    <name type="scientific">Algoriphagus iocasae</name>
    <dbReference type="NCBI Taxonomy" id="1836499"/>
    <lineage>
        <taxon>Bacteria</taxon>
        <taxon>Pseudomonadati</taxon>
        <taxon>Bacteroidota</taxon>
        <taxon>Cytophagia</taxon>
        <taxon>Cytophagales</taxon>
        <taxon>Cyclobacteriaceae</taxon>
        <taxon>Algoriphagus</taxon>
    </lineage>
</organism>
<dbReference type="Pfam" id="PF04932">
    <property type="entry name" value="Wzy_C"/>
    <property type="match status" value="1"/>
</dbReference>
<feature type="region of interest" description="Disordered" evidence="5">
    <location>
        <begin position="378"/>
        <end position="401"/>
    </location>
</feature>
<protein>
    <submittedName>
        <fullName evidence="8">O-antigen ligase</fullName>
    </submittedName>
</protein>
<dbReference type="Proteomes" id="UP000588604">
    <property type="component" value="Unassembled WGS sequence"/>
</dbReference>
<accession>A0A841MLL1</accession>
<feature type="transmembrane region" description="Helical" evidence="6">
    <location>
        <begin position="312"/>
        <end position="331"/>
    </location>
</feature>
<evidence type="ECO:0000256" key="1">
    <source>
        <dbReference type="ARBA" id="ARBA00004141"/>
    </source>
</evidence>
<dbReference type="InterPro" id="IPR007016">
    <property type="entry name" value="O-antigen_ligase-rel_domated"/>
</dbReference>
<feature type="compositionally biased region" description="Basic residues" evidence="5">
    <location>
        <begin position="378"/>
        <end position="387"/>
    </location>
</feature>
<comment type="subcellular location">
    <subcellularLocation>
        <location evidence="1">Membrane</location>
        <topology evidence="1">Multi-pass membrane protein</topology>
    </subcellularLocation>
</comment>
<keyword evidence="2 6" id="KW-0812">Transmembrane</keyword>
<gene>
    <name evidence="8" type="ORF">FHS59_003406</name>
</gene>
<feature type="transmembrane region" description="Helical" evidence="6">
    <location>
        <begin position="156"/>
        <end position="174"/>
    </location>
</feature>
<feature type="transmembrane region" description="Helical" evidence="6">
    <location>
        <begin position="33"/>
        <end position="48"/>
    </location>
</feature>
<feature type="transmembrane region" description="Helical" evidence="6">
    <location>
        <begin position="180"/>
        <end position="196"/>
    </location>
</feature>
<reference evidence="8 9" key="1">
    <citation type="submission" date="2020-08" db="EMBL/GenBank/DDBJ databases">
        <title>Genomic Encyclopedia of Type Strains, Phase IV (KMG-IV): sequencing the most valuable type-strain genomes for metagenomic binning, comparative biology and taxonomic classification.</title>
        <authorList>
            <person name="Goeker M."/>
        </authorList>
    </citation>
    <scope>NUCLEOTIDE SEQUENCE [LARGE SCALE GENOMIC DNA]</scope>
    <source>
        <strain evidence="8 9">DSM 102044</strain>
    </source>
</reference>
<dbReference type="InterPro" id="IPR051533">
    <property type="entry name" value="WaaL-like"/>
</dbReference>
<proteinExistence type="predicted"/>
<dbReference type="GO" id="GO:0016020">
    <property type="term" value="C:membrane"/>
    <property type="evidence" value="ECO:0007669"/>
    <property type="project" value="UniProtKB-SubCell"/>
</dbReference>
<feature type="transmembrane region" description="Helical" evidence="6">
    <location>
        <begin position="60"/>
        <end position="77"/>
    </location>
</feature>
<dbReference type="GO" id="GO:0016874">
    <property type="term" value="F:ligase activity"/>
    <property type="evidence" value="ECO:0007669"/>
    <property type="project" value="UniProtKB-KW"/>
</dbReference>
<evidence type="ECO:0000256" key="2">
    <source>
        <dbReference type="ARBA" id="ARBA00022692"/>
    </source>
</evidence>
<feature type="domain" description="O-antigen ligase-related" evidence="7">
    <location>
        <begin position="164"/>
        <end position="319"/>
    </location>
</feature>
<feature type="transmembrane region" description="Helical" evidence="6">
    <location>
        <begin position="89"/>
        <end position="109"/>
    </location>
</feature>
<dbReference type="PANTHER" id="PTHR37422:SF13">
    <property type="entry name" value="LIPOPOLYSACCHARIDE BIOSYNTHESIS PROTEIN PA4999-RELATED"/>
    <property type="match status" value="1"/>
</dbReference>
<evidence type="ECO:0000256" key="3">
    <source>
        <dbReference type="ARBA" id="ARBA00022989"/>
    </source>
</evidence>
<comment type="caution">
    <text evidence="8">The sequence shown here is derived from an EMBL/GenBank/DDBJ whole genome shotgun (WGS) entry which is preliminary data.</text>
</comment>
<feature type="transmembrane region" description="Helical" evidence="6">
    <location>
        <begin position="208"/>
        <end position="229"/>
    </location>
</feature>
<keyword evidence="8" id="KW-0436">Ligase</keyword>
<dbReference type="EMBL" id="JACIJO010000003">
    <property type="protein sequence ID" value="MBB6327763.1"/>
    <property type="molecule type" value="Genomic_DNA"/>
</dbReference>